<dbReference type="SUPFAM" id="SSF53756">
    <property type="entry name" value="UDP-Glycosyltransferase/glycogen phosphorylase"/>
    <property type="match status" value="1"/>
</dbReference>
<proteinExistence type="predicted"/>
<dbReference type="CDD" id="cd03801">
    <property type="entry name" value="GT4_PimA-like"/>
    <property type="match status" value="1"/>
</dbReference>
<gene>
    <name evidence="2" type="ORF">MJO52_08220</name>
</gene>
<organism evidence="2 3">
    <name type="scientific">Microbulbifer variabilis</name>
    <dbReference type="NCBI Taxonomy" id="266805"/>
    <lineage>
        <taxon>Bacteria</taxon>
        <taxon>Pseudomonadati</taxon>
        <taxon>Pseudomonadota</taxon>
        <taxon>Gammaproteobacteria</taxon>
        <taxon>Cellvibrionales</taxon>
        <taxon>Microbulbiferaceae</taxon>
        <taxon>Microbulbifer</taxon>
    </lineage>
</organism>
<evidence type="ECO:0000313" key="3">
    <source>
        <dbReference type="Proteomes" id="UP001055658"/>
    </source>
</evidence>
<evidence type="ECO:0000259" key="1">
    <source>
        <dbReference type="Pfam" id="PF13439"/>
    </source>
</evidence>
<dbReference type="Proteomes" id="UP001055658">
    <property type="component" value="Chromosome"/>
</dbReference>
<dbReference type="Gene3D" id="3.40.50.2000">
    <property type="entry name" value="Glycogen Phosphorylase B"/>
    <property type="match status" value="2"/>
</dbReference>
<protein>
    <submittedName>
        <fullName evidence="2">Glycosyltransferase family 4 protein</fullName>
    </submittedName>
</protein>
<dbReference type="Pfam" id="PF13439">
    <property type="entry name" value="Glyco_transf_4"/>
    <property type="match status" value="1"/>
</dbReference>
<dbReference type="Pfam" id="PF13692">
    <property type="entry name" value="Glyco_trans_1_4"/>
    <property type="match status" value="1"/>
</dbReference>
<dbReference type="InterPro" id="IPR050194">
    <property type="entry name" value="Glycosyltransferase_grp1"/>
</dbReference>
<keyword evidence="3" id="KW-1185">Reference proteome</keyword>
<evidence type="ECO:0000313" key="2">
    <source>
        <dbReference type="EMBL" id="USD23107.1"/>
    </source>
</evidence>
<reference evidence="2" key="1">
    <citation type="submission" date="2022-02" db="EMBL/GenBank/DDBJ databases">
        <title>Coral-associated bacteria.</title>
        <authorList>
            <person name="Tang K."/>
            <person name="Wang X."/>
        </authorList>
    </citation>
    <scope>NUCLEOTIDE SEQUENCE</scope>
    <source>
        <strain evidence="2">SCSIO 43006</strain>
    </source>
</reference>
<name>A0ABY4VFQ2_9GAMM</name>
<dbReference type="PANTHER" id="PTHR45947:SF3">
    <property type="entry name" value="SULFOQUINOVOSYL TRANSFERASE SQD2"/>
    <property type="match status" value="1"/>
</dbReference>
<accession>A0ABY4VFQ2</accession>
<dbReference type="PANTHER" id="PTHR45947">
    <property type="entry name" value="SULFOQUINOVOSYL TRANSFERASE SQD2"/>
    <property type="match status" value="1"/>
</dbReference>
<dbReference type="RefSeq" id="WP_252085458.1">
    <property type="nucleotide sequence ID" value="NZ_CP092418.1"/>
</dbReference>
<dbReference type="InterPro" id="IPR028098">
    <property type="entry name" value="Glyco_trans_4-like_N"/>
</dbReference>
<dbReference type="EMBL" id="CP092418">
    <property type="protein sequence ID" value="USD23107.1"/>
    <property type="molecule type" value="Genomic_DNA"/>
</dbReference>
<sequence length="391" mass="44252">MHILVPVFFKAPLGGLHSHVYAQAKAIIREGWRCTILCKPGPFAQQCRDSGIEIIEDDFSDLSKSIAEISESFKFDLIHAHPFASREIGQGIAKNLNIPILLTVHGKYTDTLVDDCDEFSRIYCVSLGVRDHLVKNGIKSLHKIFVYPNAVNTEVFYAGHESRLDRLKEVECFIDNNMIKGCRIIIFSCRMGIDKKFILNCVKDAWIYQARYKIDSWRWIVAGDGPGKADLELAANELNEYLGHKCITFLGWQSEDKLNALYQSADLVVAPGRSALDCLASNRPVIAIGSQGYIGAIDEGNWYKGSYSNFGGVGEKDYISGELFQDINSIIYDDEKLDSIGKFGRKRVLDSHDQKYWDVWLLDQYREIMALYDEARSLSCELLEEYSVPDT</sequence>
<feature type="domain" description="Glycosyltransferase subfamily 4-like N-terminal" evidence="1">
    <location>
        <begin position="14"/>
        <end position="154"/>
    </location>
</feature>